<feature type="signal peptide" evidence="1">
    <location>
        <begin position="1"/>
        <end position="23"/>
    </location>
</feature>
<dbReference type="AlphaFoldDB" id="A0A8S9PJI6"/>
<organism evidence="2 3">
    <name type="scientific">Brassica cretica</name>
    <name type="common">Mustard</name>
    <dbReference type="NCBI Taxonomy" id="69181"/>
    <lineage>
        <taxon>Eukaryota</taxon>
        <taxon>Viridiplantae</taxon>
        <taxon>Streptophyta</taxon>
        <taxon>Embryophyta</taxon>
        <taxon>Tracheophyta</taxon>
        <taxon>Spermatophyta</taxon>
        <taxon>Magnoliopsida</taxon>
        <taxon>eudicotyledons</taxon>
        <taxon>Gunneridae</taxon>
        <taxon>Pentapetalae</taxon>
        <taxon>rosids</taxon>
        <taxon>malvids</taxon>
        <taxon>Brassicales</taxon>
        <taxon>Brassicaceae</taxon>
        <taxon>Brassiceae</taxon>
        <taxon>Brassica</taxon>
    </lineage>
</organism>
<keyword evidence="1" id="KW-0732">Signal</keyword>
<gene>
    <name evidence="2" type="ORF">F2Q69_00063946</name>
</gene>
<sequence>MTALTKHTVCLCLLVWMQIRIRPERMAKSNCNTRRTVNETAKGSASNVARNEAGTEEARNAAQNAANLNNAAAAGAAAAPVGLEAVLAMLAQVLARLRAAAAPSQAECSRSQCLFDLREDALRCLPCCFWSLSPLRKYGSQGP</sequence>
<dbReference type="EMBL" id="QGKX02001478">
    <property type="protein sequence ID" value="KAF3521274.1"/>
    <property type="molecule type" value="Genomic_DNA"/>
</dbReference>
<accession>A0A8S9PJI6</accession>
<evidence type="ECO:0000313" key="2">
    <source>
        <dbReference type="EMBL" id="KAF3521274.1"/>
    </source>
</evidence>
<comment type="caution">
    <text evidence="2">The sequence shown here is derived from an EMBL/GenBank/DDBJ whole genome shotgun (WGS) entry which is preliminary data.</text>
</comment>
<evidence type="ECO:0000313" key="3">
    <source>
        <dbReference type="Proteomes" id="UP000712600"/>
    </source>
</evidence>
<dbReference type="Proteomes" id="UP000712600">
    <property type="component" value="Unassembled WGS sequence"/>
</dbReference>
<name>A0A8S9PJI6_BRACR</name>
<feature type="chain" id="PRO_5035759397" evidence="1">
    <location>
        <begin position="24"/>
        <end position="143"/>
    </location>
</feature>
<proteinExistence type="predicted"/>
<reference evidence="2" key="1">
    <citation type="submission" date="2019-12" db="EMBL/GenBank/DDBJ databases">
        <title>Genome sequencing and annotation of Brassica cretica.</title>
        <authorList>
            <person name="Studholme D.J."/>
            <person name="Sarris P."/>
        </authorList>
    </citation>
    <scope>NUCLEOTIDE SEQUENCE</scope>
    <source>
        <strain evidence="2">PFS-109/04</strain>
        <tissue evidence="2">Leaf</tissue>
    </source>
</reference>
<protein>
    <submittedName>
        <fullName evidence="2">Uncharacterized protein</fullName>
    </submittedName>
</protein>
<evidence type="ECO:0000256" key="1">
    <source>
        <dbReference type="SAM" id="SignalP"/>
    </source>
</evidence>